<sequence length="340" mass="35508">MRWSRLINSFSLLRKHTTTNATPTPSSTFSLLRNHTMSTPEPIGPSTTKVGWIGTGVMGRSMCAHILKAGYKLTVFNRTISKAQPLLDQGAHLATSPAEVAAQSDVVFTIVGFPSDVKSVTDGVLSLLRPGGILIDMTTSDPTLAVEISTAAAAKSCASIDAPVSGGDRGARTATLSIFAGGDPAVVNSLSPLLSLMGTTYYMGGPGKGQSAKLANQITIASTMVGLVEGMIYAHKAKLELPLFLDAISKGAAGSKSLELYGGRILKRDFEAGFYVDHFVKDLGICLKECEKMGICLPGLGLAHQLYLSLKAHGEGGLGTQALVLALERLNNVSLDSGSG</sequence>
<keyword evidence="2" id="KW-0520">NAD</keyword>
<evidence type="ECO:0000256" key="3">
    <source>
        <dbReference type="PIRSR" id="PIRSR000103-1"/>
    </source>
</evidence>
<dbReference type="Gene3D" id="1.10.1040.10">
    <property type="entry name" value="N-(1-d-carboxylethyl)-l-norvaline Dehydrogenase, domain 2"/>
    <property type="match status" value="1"/>
</dbReference>
<dbReference type="InterPro" id="IPR015815">
    <property type="entry name" value="HIBADH-related"/>
</dbReference>
<organism evidence="6 7">
    <name type="scientific">Spinacia oleracea</name>
    <name type="common">Spinach</name>
    <dbReference type="NCBI Taxonomy" id="3562"/>
    <lineage>
        <taxon>Eukaryota</taxon>
        <taxon>Viridiplantae</taxon>
        <taxon>Streptophyta</taxon>
        <taxon>Embryophyta</taxon>
        <taxon>Tracheophyta</taxon>
        <taxon>Spermatophyta</taxon>
        <taxon>Magnoliopsida</taxon>
        <taxon>eudicotyledons</taxon>
        <taxon>Gunneridae</taxon>
        <taxon>Pentapetalae</taxon>
        <taxon>Caryophyllales</taxon>
        <taxon>Chenopodiaceae</taxon>
        <taxon>Chenopodioideae</taxon>
        <taxon>Anserineae</taxon>
        <taxon>Spinacia</taxon>
    </lineage>
</organism>
<evidence type="ECO:0000256" key="1">
    <source>
        <dbReference type="ARBA" id="ARBA00023002"/>
    </source>
</evidence>
<dbReference type="KEGG" id="soe:110775513"/>
<keyword evidence="6" id="KW-1185">Reference proteome</keyword>
<evidence type="ECO:0000313" key="6">
    <source>
        <dbReference type="Proteomes" id="UP000813463"/>
    </source>
</evidence>
<dbReference type="InterPro" id="IPR013328">
    <property type="entry name" value="6PGD_dom2"/>
</dbReference>
<dbReference type="Pfam" id="PF03446">
    <property type="entry name" value="NAD_binding_2"/>
    <property type="match status" value="1"/>
</dbReference>
<dbReference type="GO" id="GO:0050661">
    <property type="term" value="F:NADP binding"/>
    <property type="evidence" value="ECO:0007669"/>
    <property type="project" value="InterPro"/>
</dbReference>
<dbReference type="PANTHER" id="PTHR43060">
    <property type="entry name" value="3-HYDROXYISOBUTYRATE DEHYDROGENASE-LIKE 1, MITOCHONDRIAL-RELATED"/>
    <property type="match status" value="1"/>
</dbReference>
<reference evidence="6" key="1">
    <citation type="journal article" date="2021" name="Nat. Commun.">
        <title>Genomic analyses provide insights into spinach domestication and the genetic basis of agronomic traits.</title>
        <authorList>
            <person name="Cai X."/>
            <person name="Sun X."/>
            <person name="Xu C."/>
            <person name="Sun H."/>
            <person name="Wang X."/>
            <person name="Ge C."/>
            <person name="Zhang Z."/>
            <person name="Wang Q."/>
            <person name="Fei Z."/>
            <person name="Jiao C."/>
            <person name="Wang Q."/>
        </authorList>
    </citation>
    <scope>NUCLEOTIDE SEQUENCE [LARGE SCALE GENOMIC DNA]</scope>
    <source>
        <strain evidence="6">cv. Varoflay</strain>
    </source>
</reference>
<feature type="domain" description="3-hydroxyisobutyrate dehydrogenase-like NAD-binding" evidence="5">
    <location>
        <begin position="207"/>
        <end position="324"/>
    </location>
</feature>
<dbReference type="Pfam" id="PF14833">
    <property type="entry name" value="NAD_binding_11"/>
    <property type="match status" value="1"/>
</dbReference>
<dbReference type="GeneID" id="110775513"/>
<protein>
    <submittedName>
        <fullName evidence="7">Probable 3-hydroxyisobutyrate dehydrogenase-like 1, mitochondrial</fullName>
    </submittedName>
</protein>
<evidence type="ECO:0000259" key="4">
    <source>
        <dbReference type="Pfam" id="PF03446"/>
    </source>
</evidence>
<dbReference type="Gene3D" id="3.40.50.720">
    <property type="entry name" value="NAD(P)-binding Rossmann-like Domain"/>
    <property type="match status" value="1"/>
</dbReference>
<dbReference type="SUPFAM" id="SSF48179">
    <property type="entry name" value="6-phosphogluconate dehydrogenase C-terminal domain-like"/>
    <property type="match status" value="1"/>
</dbReference>
<evidence type="ECO:0000256" key="2">
    <source>
        <dbReference type="ARBA" id="ARBA00023027"/>
    </source>
</evidence>
<dbReference type="InterPro" id="IPR029154">
    <property type="entry name" value="HIBADH-like_NADP-bd"/>
</dbReference>
<dbReference type="RefSeq" id="XP_021835805.2">
    <property type="nucleotide sequence ID" value="XM_021980113.2"/>
</dbReference>
<feature type="active site" evidence="3">
    <location>
        <position position="213"/>
    </location>
</feature>
<accession>A0A9R0HSE8</accession>
<reference evidence="7" key="2">
    <citation type="submission" date="2025-08" db="UniProtKB">
        <authorList>
            <consortium name="RefSeq"/>
        </authorList>
    </citation>
    <scope>IDENTIFICATION</scope>
    <source>
        <tissue evidence="7">Leaf</tissue>
    </source>
</reference>
<dbReference type="SUPFAM" id="SSF51735">
    <property type="entry name" value="NAD(P)-binding Rossmann-fold domains"/>
    <property type="match status" value="1"/>
</dbReference>
<proteinExistence type="predicted"/>
<dbReference type="PANTHER" id="PTHR43060:SF15">
    <property type="entry name" value="3-HYDROXYISOBUTYRATE DEHYDROGENASE-LIKE 1, MITOCHONDRIAL-RELATED"/>
    <property type="match status" value="1"/>
</dbReference>
<gene>
    <name evidence="7" type="primary">LOC110775513</name>
</gene>
<evidence type="ECO:0000259" key="5">
    <source>
        <dbReference type="Pfam" id="PF14833"/>
    </source>
</evidence>
<dbReference type="InterPro" id="IPR006115">
    <property type="entry name" value="6PGDH_NADP-bd"/>
</dbReference>
<dbReference type="GO" id="GO:0051287">
    <property type="term" value="F:NAD binding"/>
    <property type="evidence" value="ECO:0007669"/>
    <property type="project" value="InterPro"/>
</dbReference>
<name>A0A9R0HSE8_SPIOL</name>
<dbReference type="AlphaFoldDB" id="A0A9R0HSE8"/>
<dbReference type="PIRSF" id="PIRSF000103">
    <property type="entry name" value="HIBADH"/>
    <property type="match status" value="1"/>
</dbReference>
<evidence type="ECO:0000313" key="7">
    <source>
        <dbReference type="RefSeq" id="XP_021835805.2"/>
    </source>
</evidence>
<dbReference type="InterPro" id="IPR036291">
    <property type="entry name" value="NAD(P)-bd_dom_sf"/>
</dbReference>
<dbReference type="InterPro" id="IPR008927">
    <property type="entry name" value="6-PGluconate_DH-like_C_sf"/>
</dbReference>
<feature type="domain" description="6-phosphogluconate dehydrogenase NADP-binding" evidence="4">
    <location>
        <begin position="49"/>
        <end position="203"/>
    </location>
</feature>
<dbReference type="GO" id="GO:0016616">
    <property type="term" value="F:oxidoreductase activity, acting on the CH-OH group of donors, NAD or NADP as acceptor"/>
    <property type="evidence" value="ECO:0007669"/>
    <property type="project" value="UniProtKB-ARBA"/>
</dbReference>
<keyword evidence="1" id="KW-0560">Oxidoreductase</keyword>
<dbReference type="Proteomes" id="UP000813463">
    <property type="component" value="Chromosome 2"/>
</dbReference>